<organism evidence="2 3">
    <name type="scientific">Pseudovibrio denitrificans</name>
    <dbReference type="NCBI Taxonomy" id="258256"/>
    <lineage>
        <taxon>Bacteria</taxon>
        <taxon>Pseudomonadati</taxon>
        <taxon>Pseudomonadota</taxon>
        <taxon>Alphaproteobacteria</taxon>
        <taxon>Hyphomicrobiales</taxon>
        <taxon>Stappiaceae</taxon>
        <taxon>Pseudovibrio</taxon>
    </lineage>
</organism>
<reference evidence="3" key="1">
    <citation type="submission" date="2016-10" db="EMBL/GenBank/DDBJ databases">
        <authorList>
            <person name="Varghese N."/>
            <person name="Submissions S."/>
        </authorList>
    </citation>
    <scope>NUCLEOTIDE SEQUENCE [LARGE SCALE GENOMIC DNA]</scope>
    <source>
        <strain evidence="3">DSM 17465</strain>
    </source>
</reference>
<feature type="domain" description="Iminophenyl-pyruvate dimer synthase" evidence="1">
    <location>
        <begin position="22"/>
        <end position="234"/>
    </location>
</feature>
<dbReference type="RefSeq" id="WP_208608676.1">
    <property type="nucleotide sequence ID" value="NZ_FPBD01000001.1"/>
</dbReference>
<keyword evidence="3" id="KW-1185">Reference proteome</keyword>
<evidence type="ECO:0000313" key="3">
    <source>
        <dbReference type="Proteomes" id="UP000183371"/>
    </source>
</evidence>
<dbReference type="PANTHER" id="PTHR34400:SF4">
    <property type="entry name" value="MEMBRANE PROTEIN"/>
    <property type="match status" value="1"/>
</dbReference>
<dbReference type="Pfam" id="PF12902">
    <property type="entry name" value="Ferritin-like"/>
    <property type="match status" value="1"/>
</dbReference>
<dbReference type="EMBL" id="FPBD01000001">
    <property type="protein sequence ID" value="SFT37565.1"/>
    <property type="molecule type" value="Genomic_DNA"/>
</dbReference>
<name>A0A1I6XGU4_9HYPH</name>
<dbReference type="AlphaFoldDB" id="A0A1I6XGU4"/>
<accession>A0A1I6XGU4</accession>
<evidence type="ECO:0000259" key="1">
    <source>
        <dbReference type="Pfam" id="PF12902"/>
    </source>
</evidence>
<dbReference type="InterPro" id="IPR026820">
    <property type="entry name" value="VioB/RebD_dom"/>
</dbReference>
<gene>
    <name evidence="2" type="ORF">SAMN05444141_101187</name>
</gene>
<dbReference type="Proteomes" id="UP000183371">
    <property type="component" value="Unassembled WGS sequence"/>
</dbReference>
<dbReference type="InterPro" id="IPR012347">
    <property type="entry name" value="Ferritin-like"/>
</dbReference>
<dbReference type="PANTHER" id="PTHR34400">
    <property type="match status" value="1"/>
</dbReference>
<sequence length="387" mass="43001">MDQQLLSVPPQDRDLEWIKASLQSAVALEHATLPLYLSAMFSLEVQNYTTYNLIRSVVMEEMVHMAIGCNILAALGEKPSIKKLDPLSPSEGLPGGVEPDLPVVFAQLSKNQLENFLRLETPISLLAAKYRDEKYPSIGAFYSKIKAAITANVVEINATAQKVLTAPANTYPNQVGDNIGFTIFSIEDKRTPVQQFLDGIDEIIEQGEGSNAQDLYAQNFDGEGSHYARFAEIYYGAQLLVPTPEPKLTPETETEFFKGHKIPWPNVTNVLAVPRDGYEKLLELDPEGEAVKRNLNAFDAKYTEIMTDLDLMWNGPAEASWPTFGKAVAAMTDLRVLSCFNIMRSQISTNLIARLPELYGDEAKIMAHYTDLSAPVFYGPRFINQNA</sequence>
<protein>
    <submittedName>
        <fullName evidence="2">Ferritin-like</fullName>
    </submittedName>
</protein>
<proteinExistence type="predicted"/>
<dbReference type="Gene3D" id="1.20.1260.10">
    <property type="match status" value="1"/>
</dbReference>
<evidence type="ECO:0000313" key="2">
    <source>
        <dbReference type="EMBL" id="SFT37565.1"/>
    </source>
</evidence>